<evidence type="ECO:0000256" key="3">
    <source>
        <dbReference type="ARBA" id="ARBA00022833"/>
    </source>
</evidence>
<sequence length="232" mass="25112">MINPADPFQTESPLSKLVEHCNKLGVTDKTTSSLATNNSVSTNVTKDAATALLLTSPVTGDFNSHHTHPYAQYHQFIPATANWWMEQNWPNLAYNAVAADAYQQYLTPFLNGATGANLAGLTTTTHATISPPSTSTISQTTSTCSNSAPTLASSGGGKIRNHHNHHTPKYTQKSNCDCPNCRELERSGGPPPEKLVHNCHIAGCGKVYSKSSHLKAHLRWHNGDRPTRKRSG</sequence>
<accession>A0A9P1MTM5</accession>
<dbReference type="AlphaFoldDB" id="A0A9P1MTM5"/>
<keyword evidence="1" id="KW-0479">Metal-binding</keyword>
<proteinExistence type="predicted"/>
<evidence type="ECO:0000256" key="1">
    <source>
        <dbReference type="ARBA" id="ARBA00022723"/>
    </source>
</evidence>
<evidence type="ECO:0000259" key="6">
    <source>
        <dbReference type="PROSITE" id="PS50157"/>
    </source>
</evidence>
<evidence type="ECO:0000313" key="7">
    <source>
        <dbReference type="EMBL" id="CAI5439235.1"/>
    </source>
</evidence>
<feature type="region of interest" description="Disordered" evidence="5">
    <location>
        <begin position="128"/>
        <end position="156"/>
    </location>
</feature>
<evidence type="ECO:0000256" key="5">
    <source>
        <dbReference type="SAM" id="MobiDB-lite"/>
    </source>
</evidence>
<dbReference type="PANTHER" id="PTHR23235:SF177">
    <property type="entry name" value="C2H2-TYPE DOMAIN-CONTAINING PROTEIN"/>
    <property type="match status" value="1"/>
</dbReference>
<dbReference type="GO" id="GO:0000981">
    <property type="term" value="F:DNA-binding transcription factor activity, RNA polymerase II-specific"/>
    <property type="evidence" value="ECO:0007669"/>
    <property type="project" value="TreeGrafter"/>
</dbReference>
<dbReference type="SUPFAM" id="SSF57667">
    <property type="entry name" value="beta-beta-alpha zinc fingers"/>
    <property type="match status" value="1"/>
</dbReference>
<gene>
    <name evidence="7" type="ORF">CAMP_LOCUS1872</name>
</gene>
<dbReference type="PROSITE" id="PS50157">
    <property type="entry name" value="ZINC_FINGER_C2H2_2"/>
    <property type="match status" value="1"/>
</dbReference>
<dbReference type="Proteomes" id="UP001152747">
    <property type="component" value="Unassembled WGS sequence"/>
</dbReference>
<feature type="domain" description="C2H2-type" evidence="6">
    <location>
        <begin position="197"/>
        <end position="226"/>
    </location>
</feature>
<evidence type="ECO:0000313" key="8">
    <source>
        <dbReference type="Proteomes" id="UP001152747"/>
    </source>
</evidence>
<feature type="compositionally biased region" description="Low complexity" evidence="5">
    <location>
        <begin position="128"/>
        <end position="147"/>
    </location>
</feature>
<dbReference type="InterPro" id="IPR036236">
    <property type="entry name" value="Znf_C2H2_sf"/>
</dbReference>
<dbReference type="InterPro" id="IPR013087">
    <property type="entry name" value="Znf_C2H2_type"/>
</dbReference>
<dbReference type="EMBL" id="CANHGI010000001">
    <property type="protein sequence ID" value="CAI5439235.1"/>
    <property type="molecule type" value="Genomic_DNA"/>
</dbReference>
<dbReference type="GO" id="GO:0000978">
    <property type="term" value="F:RNA polymerase II cis-regulatory region sequence-specific DNA binding"/>
    <property type="evidence" value="ECO:0007669"/>
    <property type="project" value="TreeGrafter"/>
</dbReference>
<organism evidence="7 8">
    <name type="scientific">Caenorhabditis angaria</name>
    <dbReference type="NCBI Taxonomy" id="860376"/>
    <lineage>
        <taxon>Eukaryota</taxon>
        <taxon>Metazoa</taxon>
        <taxon>Ecdysozoa</taxon>
        <taxon>Nematoda</taxon>
        <taxon>Chromadorea</taxon>
        <taxon>Rhabditida</taxon>
        <taxon>Rhabditina</taxon>
        <taxon>Rhabditomorpha</taxon>
        <taxon>Rhabditoidea</taxon>
        <taxon>Rhabditidae</taxon>
        <taxon>Peloderinae</taxon>
        <taxon>Caenorhabditis</taxon>
    </lineage>
</organism>
<dbReference type="PANTHER" id="PTHR23235">
    <property type="entry name" value="KRUEPPEL-LIKE TRANSCRIPTION FACTOR"/>
    <property type="match status" value="1"/>
</dbReference>
<evidence type="ECO:0000256" key="2">
    <source>
        <dbReference type="ARBA" id="ARBA00022771"/>
    </source>
</evidence>
<protein>
    <recommendedName>
        <fullName evidence="6">C2H2-type domain-containing protein</fullName>
    </recommendedName>
</protein>
<keyword evidence="8" id="KW-1185">Reference proteome</keyword>
<comment type="caution">
    <text evidence="7">The sequence shown here is derived from an EMBL/GenBank/DDBJ whole genome shotgun (WGS) entry which is preliminary data.</text>
</comment>
<reference evidence="7" key="1">
    <citation type="submission" date="2022-11" db="EMBL/GenBank/DDBJ databases">
        <authorList>
            <person name="Kikuchi T."/>
        </authorList>
    </citation>
    <scope>NUCLEOTIDE SEQUENCE</scope>
    <source>
        <strain evidence="7">PS1010</strain>
    </source>
</reference>
<keyword evidence="2 4" id="KW-0863">Zinc-finger</keyword>
<dbReference type="GO" id="GO:0008270">
    <property type="term" value="F:zinc ion binding"/>
    <property type="evidence" value="ECO:0007669"/>
    <property type="project" value="UniProtKB-KW"/>
</dbReference>
<evidence type="ECO:0000256" key="4">
    <source>
        <dbReference type="PROSITE-ProRule" id="PRU00042"/>
    </source>
</evidence>
<dbReference type="PROSITE" id="PS00028">
    <property type="entry name" value="ZINC_FINGER_C2H2_1"/>
    <property type="match status" value="1"/>
</dbReference>
<dbReference type="OrthoDB" id="6365676at2759"/>
<dbReference type="Gene3D" id="3.30.160.60">
    <property type="entry name" value="Classic Zinc Finger"/>
    <property type="match status" value="1"/>
</dbReference>
<keyword evidence="3" id="KW-0862">Zinc</keyword>
<name>A0A9P1MTM5_9PELO</name>